<evidence type="ECO:0000313" key="2">
    <source>
        <dbReference type="EMBL" id="CQR53539.1"/>
    </source>
</evidence>
<dbReference type="AlphaFoldDB" id="A0A0D6JWB3"/>
<organism evidence="2 3">
    <name type="scientific">Haloferax massiliensis</name>
    <dbReference type="NCBI Taxonomy" id="1476858"/>
    <lineage>
        <taxon>Archaea</taxon>
        <taxon>Methanobacteriati</taxon>
        <taxon>Methanobacteriota</taxon>
        <taxon>Stenosarchaea group</taxon>
        <taxon>Halobacteria</taxon>
        <taxon>Halobacteriales</taxon>
        <taxon>Haloferacaceae</taxon>
        <taxon>Haloferax</taxon>
    </lineage>
</organism>
<gene>
    <name evidence="2" type="ORF">BN996_03662</name>
</gene>
<name>A0A0D6JWB3_9EURY</name>
<reference evidence="3" key="1">
    <citation type="submission" date="2015-03" db="EMBL/GenBank/DDBJ databases">
        <authorList>
            <person name="Urmite Genomes"/>
        </authorList>
    </citation>
    <scope>NUCLEOTIDE SEQUENCE [LARGE SCALE GENOMIC DNA]</scope>
    <source>
        <strain evidence="3">Arc-Hr</strain>
    </source>
</reference>
<dbReference type="Proteomes" id="UP000198902">
    <property type="component" value="Unassembled WGS sequence"/>
</dbReference>
<sequence>MALPLQSLPLALLPFVVLLLVLIALSVAAARWWSIRRGGGSEPAADRDEESHGYPLASWRYVYDLDKSDAKREVASVNEQAETLADADRKRRRK</sequence>
<evidence type="ECO:0000313" key="3">
    <source>
        <dbReference type="Proteomes" id="UP000198902"/>
    </source>
</evidence>
<feature type="region of interest" description="Disordered" evidence="1">
    <location>
        <begin position="74"/>
        <end position="94"/>
    </location>
</feature>
<dbReference type="RefSeq" id="WP_089781421.1">
    <property type="nucleotide sequence ID" value="NZ_CABLRR010000006.1"/>
</dbReference>
<protein>
    <submittedName>
        <fullName evidence="2">Uncharacterized protein</fullName>
    </submittedName>
</protein>
<keyword evidence="3" id="KW-1185">Reference proteome</keyword>
<dbReference type="OrthoDB" id="214859at2157"/>
<accession>A0A0D6JWB3</accession>
<evidence type="ECO:0000256" key="1">
    <source>
        <dbReference type="SAM" id="MobiDB-lite"/>
    </source>
</evidence>
<dbReference type="EMBL" id="CSTE01000006">
    <property type="protein sequence ID" value="CQR53539.1"/>
    <property type="molecule type" value="Genomic_DNA"/>
</dbReference>
<proteinExistence type="predicted"/>